<gene>
    <name evidence="2" type="ORF">CVIRNUC_005775</name>
</gene>
<evidence type="ECO:0000256" key="1">
    <source>
        <dbReference type="SAM" id="MobiDB-lite"/>
    </source>
</evidence>
<protein>
    <recommendedName>
        <fullName evidence="4">2-phosphoglycerate kinase</fullName>
    </recommendedName>
</protein>
<feature type="region of interest" description="Disordered" evidence="1">
    <location>
        <begin position="485"/>
        <end position="577"/>
    </location>
</feature>
<name>A0AAV1I8E3_9CHLO</name>
<feature type="compositionally biased region" description="Basic and acidic residues" evidence="1">
    <location>
        <begin position="106"/>
        <end position="137"/>
    </location>
</feature>
<evidence type="ECO:0000313" key="2">
    <source>
        <dbReference type="EMBL" id="CAK0782563.1"/>
    </source>
</evidence>
<feature type="compositionally biased region" description="Basic and acidic residues" evidence="1">
    <location>
        <begin position="30"/>
        <end position="39"/>
    </location>
</feature>
<organism evidence="2 3">
    <name type="scientific">Coccomyxa viridis</name>
    <dbReference type="NCBI Taxonomy" id="1274662"/>
    <lineage>
        <taxon>Eukaryota</taxon>
        <taxon>Viridiplantae</taxon>
        <taxon>Chlorophyta</taxon>
        <taxon>core chlorophytes</taxon>
        <taxon>Trebouxiophyceae</taxon>
        <taxon>Trebouxiophyceae incertae sedis</taxon>
        <taxon>Coccomyxaceae</taxon>
        <taxon>Coccomyxa</taxon>
    </lineage>
</organism>
<dbReference type="InterPro" id="IPR027417">
    <property type="entry name" value="P-loop_NTPase"/>
</dbReference>
<proteinExistence type="predicted"/>
<accession>A0AAV1I8E3</accession>
<dbReference type="Proteomes" id="UP001314263">
    <property type="component" value="Unassembled WGS sequence"/>
</dbReference>
<dbReference type="SUPFAM" id="SSF52540">
    <property type="entry name" value="P-loop containing nucleoside triphosphate hydrolases"/>
    <property type="match status" value="1"/>
</dbReference>
<feature type="region of interest" description="Disordered" evidence="1">
    <location>
        <begin position="30"/>
        <end position="65"/>
    </location>
</feature>
<dbReference type="AlphaFoldDB" id="A0AAV1I8E3"/>
<reference evidence="2 3" key="1">
    <citation type="submission" date="2023-10" db="EMBL/GenBank/DDBJ databases">
        <authorList>
            <person name="Maclean D."/>
            <person name="Macfadyen A."/>
        </authorList>
    </citation>
    <scope>NUCLEOTIDE SEQUENCE [LARGE SCALE GENOMIC DNA]</scope>
</reference>
<evidence type="ECO:0008006" key="4">
    <source>
        <dbReference type="Google" id="ProtNLM"/>
    </source>
</evidence>
<dbReference type="Gene3D" id="3.40.50.300">
    <property type="entry name" value="P-loop containing nucleotide triphosphate hydrolases"/>
    <property type="match status" value="1"/>
</dbReference>
<feature type="compositionally biased region" description="Polar residues" evidence="1">
    <location>
        <begin position="566"/>
        <end position="577"/>
    </location>
</feature>
<dbReference type="PANTHER" id="PTHR33477:SF3">
    <property type="entry name" value="P-LOOP NTPASE DOMAIN-CONTAINING PROTEIN LPA1 HOMOLOG 1"/>
    <property type="match status" value="1"/>
</dbReference>
<dbReference type="EMBL" id="CAUYUE010000007">
    <property type="protein sequence ID" value="CAK0782563.1"/>
    <property type="molecule type" value="Genomic_DNA"/>
</dbReference>
<feature type="compositionally biased region" description="Basic and acidic residues" evidence="1">
    <location>
        <begin position="506"/>
        <end position="516"/>
    </location>
</feature>
<keyword evidence="3" id="KW-1185">Reference proteome</keyword>
<sequence length="577" mass="62596">MMTTGAAASVPVLTHVSVVECEHHIAIGSTESRHERLQSHGEAGTSGSQPLCNGPWHTKQRNPGRRVGTSYTAALLKSTLLLMGCKPRVAHKASKSVFEGLSAKLSEHVGQHDTRPPQSAREESAETREPAAHRHSLESVSGRHTTLLDRLSLQGRLTVQPGGKASVTLSRQEWEKLVMDHIQALTDKLHAREDLSLACSIREQRRSVTVLLAGTSGTGKSTLAGLLAARLGISTVLSTDSVRHMLRSFTPQAANPLLWASTYEAGHYMDDGLGLSGTGSSPGSAEKGKALMEVQQRTETLKHKCIKGYKAQSEMVLESLDKLIGTCEARSESMVVEGVHLSLNAVMRLMQKHPSIVPFLVHISNEAKHRERFAVRAKYMALEPSKNRYVKYMRSIRAIQDYLVGRAARHAVPSVNNTNVDRSVATIHATTLGCLRRQARGEALLDAASKTTPVVAEEYAHYTEGTWSSKGMLELIRLKMSSAALDSDDKPSTSTSSPLGPLSEIGEVRDAIEDTHSIYGDSDLMSSDGRDQDDGIEDDSASEREAPEEGSVADSDAEEHEFEETACTSSGPWTASR</sequence>
<evidence type="ECO:0000313" key="3">
    <source>
        <dbReference type="Proteomes" id="UP001314263"/>
    </source>
</evidence>
<feature type="region of interest" description="Disordered" evidence="1">
    <location>
        <begin position="106"/>
        <end position="143"/>
    </location>
</feature>
<feature type="compositionally biased region" description="Acidic residues" evidence="1">
    <location>
        <begin position="555"/>
        <end position="564"/>
    </location>
</feature>
<dbReference type="PANTHER" id="PTHR33477">
    <property type="entry name" value="P-LOOP NTPASE DOMAIN-CONTAINING PROTEIN LPA1 HOMOLOG 1"/>
    <property type="match status" value="1"/>
</dbReference>
<comment type="caution">
    <text evidence="2">The sequence shown here is derived from an EMBL/GenBank/DDBJ whole genome shotgun (WGS) entry which is preliminary data.</text>
</comment>
<feature type="compositionally biased region" description="Low complexity" evidence="1">
    <location>
        <begin position="492"/>
        <end position="503"/>
    </location>
</feature>